<evidence type="ECO:0000313" key="2">
    <source>
        <dbReference type="Proteomes" id="UP000308600"/>
    </source>
</evidence>
<dbReference type="EMBL" id="ML208392">
    <property type="protein sequence ID" value="TFK66863.1"/>
    <property type="molecule type" value="Genomic_DNA"/>
</dbReference>
<gene>
    <name evidence="1" type="ORF">BDN72DRAFT_899486</name>
</gene>
<keyword evidence="2" id="KW-1185">Reference proteome</keyword>
<sequence>MPSFLSKVFGRKKDEKESSTSQGRASDASLLEGKFEHVSPTVSPTIANFPEAATGKGVAHGKDKDGNFGLFKSKPRTSSADPSLKPSDLPQLSLSLPTSKGGSSSRTLDVLFEGDPSAPGQLADPAIGGRRLKPLETLLLVQACSQAITARGLETLGVMHPHWYSASEEVQRRLINLFIRSLASNGPTTLSQPSSSTAEFEAEVVSTRSPHDVAAVLRWGIRHLQLENNRFGKEERWYKTFFDAEAAAQYPNHAFSEQLAPLLPNSHLQLLQQILEILSSLAAHAEANSTSGSKLSKLFGLWLLDSHRVDEKDDWTTFYDRWERSGRMLEHLFLSRIRDDAQRMPTRLLELVKQYPYGKLTSPEPDLIPRPRFSTRRYDALLVRVQTELPSDVSKPPHKPLHLIFEALKANHALSEDALTPLWEAIKIVGNDTSTPSPGGYPGLGRLFTDETLRILSLVPIETGDDRPFSWFSQNNAGGGSRRRSFSLGDKSQPVGGVPTAIAHVNGNADPKGHAKTASDAANIPLPMSPISPTHAKIETTDWAQFSTTGFSETSPLGSSFKFPFLEKEVEKTKPGPKSKRAATSPQRSRKSLDTSAAVSTPSAPQPEEIPPPPLSSKVTQFSLVQLDEAFIDFWSDSLLDPISSNWPLFVLCKLKNGITGLDVDGKRVEWLIVERIFAAPPSPAPVPTSSSEGHAATSESTTRRPRPSSPKSFRSDLSDTFSSTKKRFSFFGSSSKSSNPTSPTKSKKKFGKSPKIGELGEILQEEEEKPQLQETVKLNTPTPKGKEVAEVTKEESSGAGLTTAVVTAAAVASVAVAATAAIAATESEPTKDDVPVPVETTPEAATEETDVSEPAHVEVEQPVETLNEEPVVEEPAAESEPEPVAVTAEVPVETPAPVAASVPVEASSKVEQLPTPARTPSPQQPATPSPEPVVEVAAPAKEATPEPEPVVEKAPTPEPVVEKAPTPEPVVEVTSVPEPVVEEVLAPDLVVEEAAAPEPVVEEVSTPDPVVEEAPSPVAEETSVPEPLVEEAPVVEEVSTPKPVVEEVLAPELIEETPAPAPEAPVEVESVVEVIDEDVAAASEPVVEEPEAPVQVEEEPIVTESGPAVEALVAENVVVVEELQIPEPVIEEPIVEELVVEEVEEAAAVEEPEVVAEELVVETVAEEAEEEVLVEEPAAPVTPPREPTPVIEATPAPVASEPTPVVEEDEEAPAALVDSVLEEVPAVAEAENAAEPEVEEVPAPVVVEEKEPVSVEVPAPASSDDTKPAELAAPTVATAED</sequence>
<evidence type="ECO:0000313" key="1">
    <source>
        <dbReference type="EMBL" id="TFK66863.1"/>
    </source>
</evidence>
<accession>A0ACD3ALS6</accession>
<name>A0ACD3ALS6_9AGAR</name>
<reference evidence="1 2" key="1">
    <citation type="journal article" date="2019" name="Nat. Ecol. Evol.">
        <title>Megaphylogeny resolves global patterns of mushroom evolution.</title>
        <authorList>
            <person name="Varga T."/>
            <person name="Krizsan K."/>
            <person name="Foldi C."/>
            <person name="Dima B."/>
            <person name="Sanchez-Garcia M."/>
            <person name="Sanchez-Ramirez S."/>
            <person name="Szollosi G.J."/>
            <person name="Szarkandi J.G."/>
            <person name="Papp V."/>
            <person name="Albert L."/>
            <person name="Andreopoulos W."/>
            <person name="Angelini C."/>
            <person name="Antonin V."/>
            <person name="Barry K.W."/>
            <person name="Bougher N.L."/>
            <person name="Buchanan P."/>
            <person name="Buyck B."/>
            <person name="Bense V."/>
            <person name="Catcheside P."/>
            <person name="Chovatia M."/>
            <person name="Cooper J."/>
            <person name="Damon W."/>
            <person name="Desjardin D."/>
            <person name="Finy P."/>
            <person name="Geml J."/>
            <person name="Haridas S."/>
            <person name="Hughes K."/>
            <person name="Justo A."/>
            <person name="Karasinski D."/>
            <person name="Kautmanova I."/>
            <person name="Kiss B."/>
            <person name="Kocsube S."/>
            <person name="Kotiranta H."/>
            <person name="LaButti K.M."/>
            <person name="Lechner B.E."/>
            <person name="Liimatainen K."/>
            <person name="Lipzen A."/>
            <person name="Lukacs Z."/>
            <person name="Mihaltcheva S."/>
            <person name="Morgado L.N."/>
            <person name="Niskanen T."/>
            <person name="Noordeloos M.E."/>
            <person name="Ohm R.A."/>
            <person name="Ortiz-Santana B."/>
            <person name="Ovrebo C."/>
            <person name="Racz N."/>
            <person name="Riley R."/>
            <person name="Savchenko A."/>
            <person name="Shiryaev A."/>
            <person name="Soop K."/>
            <person name="Spirin V."/>
            <person name="Szebenyi C."/>
            <person name="Tomsovsky M."/>
            <person name="Tulloss R.E."/>
            <person name="Uehling J."/>
            <person name="Grigoriev I.V."/>
            <person name="Vagvolgyi C."/>
            <person name="Papp T."/>
            <person name="Martin F.M."/>
            <person name="Miettinen O."/>
            <person name="Hibbett D.S."/>
            <person name="Nagy L.G."/>
        </authorList>
    </citation>
    <scope>NUCLEOTIDE SEQUENCE [LARGE SCALE GENOMIC DNA]</scope>
    <source>
        <strain evidence="1 2">NL-1719</strain>
    </source>
</reference>
<dbReference type="Proteomes" id="UP000308600">
    <property type="component" value="Unassembled WGS sequence"/>
</dbReference>
<organism evidence="1 2">
    <name type="scientific">Pluteus cervinus</name>
    <dbReference type="NCBI Taxonomy" id="181527"/>
    <lineage>
        <taxon>Eukaryota</taxon>
        <taxon>Fungi</taxon>
        <taxon>Dikarya</taxon>
        <taxon>Basidiomycota</taxon>
        <taxon>Agaricomycotina</taxon>
        <taxon>Agaricomycetes</taxon>
        <taxon>Agaricomycetidae</taxon>
        <taxon>Agaricales</taxon>
        <taxon>Pluteineae</taxon>
        <taxon>Pluteaceae</taxon>
        <taxon>Pluteus</taxon>
    </lineage>
</organism>
<protein>
    <submittedName>
        <fullName evidence="1">Uncharacterized protein</fullName>
    </submittedName>
</protein>
<proteinExistence type="predicted"/>